<dbReference type="SUPFAM" id="SSF57535">
    <property type="entry name" value="Complement control module/SCR domain"/>
    <property type="match status" value="5"/>
</dbReference>
<dbReference type="InterPro" id="IPR000436">
    <property type="entry name" value="Sushi_SCR_CCP_dom"/>
</dbReference>
<evidence type="ECO:0000313" key="8">
    <source>
        <dbReference type="Proteomes" id="UP001208570"/>
    </source>
</evidence>
<comment type="caution">
    <text evidence="7">The sequence shown here is derived from an EMBL/GenBank/DDBJ whole genome shotgun (WGS) entry which is preliminary data.</text>
</comment>
<comment type="caution">
    <text evidence="5">Lacks conserved residue(s) required for the propagation of feature annotation.</text>
</comment>
<keyword evidence="2" id="KW-0677">Repeat</keyword>
<keyword evidence="4" id="KW-0325">Glycoprotein</keyword>
<accession>A0AAD9J5E4</accession>
<dbReference type="CDD" id="cd00033">
    <property type="entry name" value="CCP"/>
    <property type="match status" value="2"/>
</dbReference>
<dbReference type="Proteomes" id="UP001208570">
    <property type="component" value="Unassembled WGS sequence"/>
</dbReference>
<evidence type="ECO:0000256" key="2">
    <source>
        <dbReference type="ARBA" id="ARBA00022737"/>
    </source>
</evidence>
<keyword evidence="3 5" id="KW-1015">Disulfide bond</keyword>
<feature type="disulfide bond" evidence="5">
    <location>
        <begin position="272"/>
        <end position="315"/>
    </location>
</feature>
<dbReference type="PANTHER" id="PTHR19325:SF575">
    <property type="entry name" value="LOCOMOTION-RELATED PROTEIN HIKARU GENKI"/>
    <property type="match status" value="1"/>
</dbReference>
<proteinExistence type="predicted"/>
<evidence type="ECO:0000256" key="5">
    <source>
        <dbReference type="PROSITE-ProRule" id="PRU00302"/>
    </source>
</evidence>
<dbReference type="EMBL" id="JAODUP010000644">
    <property type="protein sequence ID" value="KAK2145955.1"/>
    <property type="molecule type" value="Genomic_DNA"/>
</dbReference>
<dbReference type="InterPro" id="IPR035976">
    <property type="entry name" value="Sushi/SCR/CCP_sf"/>
</dbReference>
<keyword evidence="8" id="KW-1185">Reference proteome</keyword>
<dbReference type="InterPro" id="IPR050350">
    <property type="entry name" value="Compl-Cell_Adhes-Reg"/>
</dbReference>
<reference evidence="7" key="1">
    <citation type="journal article" date="2023" name="Mol. Biol. Evol.">
        <title>Third-Generation Sequencing Reveals the Adaptive Role of the Epigenome in Three Deep-Sea Polychaetes.</title>
        <authorList>
            <person name="Perez M."/>
            <person name="Aroh O."/>
            <person name="Sun Y."/>
            <person name="Lan Y."/>
            <person name="Juniper S.K."/>
            <person name="Young C.R."/>
            <person name="Angers B."/>
            <person name="Qian P.Y."/>
        </authorList>
    </citation>
    <scope>NUCLEOTIDE SEQUENCE</scope>
    <source>
        <strain evidence="7">P08H-3</strain>
    </source>
</reference>
<dbReference type="PROSITE" id="PS50923">
    <property type="entry name" value="SUSHI"/>
    <property type="match status" value="3"/>
</dbReference>
<evidence type="ECO:0000256" key="4">
    <source>
        <dbReference type="ARBA" id="ARBA00023180"/>
    </source>
</evidence>
<dbReference type="Gene3D" id="2.10.70.10">
    <property type="entry name" value="Complement Module, domain 1"/>
    <property type="match status" value="4"/>
</dbReference>
<dbReference type="AlphaFoldDB" id="A0AAD9J5E4"/>
<evidence type="ECO:0000256" key="1">
    <source>
        <dbReference type="ARBA" id="ARBA00022659"/>
    </source>
</evidence>
<organism evidence="7 8">
    <name type="scientific">Paralvinella palmiformis</name>
    <dbReference type="NCBI Taxonomy" id="53620"/>
    <lineage>
        <taxon>Eukaryota</taxon>
        <taxon>Metazoa</taxon>
        <taxon>Spiralia</taxon>
        <taxon>Lophotrochozoa</taxon>
        <taxon>Annelida</taxon>
        <taxon>Polychaeta</taxon>
        <taxon>Sedentaria</taxon>
        <taxon>Canalipalpata</taxon>
        <taxon>Terebellida</taxon>
        <taxon>Terebelliformia</taxon>
        <taxon>Alvinellidae</taxon>
        <taxon>Paralvinella</taxon>
    </lineage>
</organism>
<protein>
    <recommendedName>
        <fullName evidence="6">Sushi domain-containing protein</fullName>
    </recommendedName>
</protein>
<feature type="domain" description="Sushi" evidence="6">
    <location>
        <begin position="270"/>
        <end position="330"/>
    </location>
</feature>
<evidence type="ECO:0000259" key="6">
    <source>
        <dbReference type="PROSITE" id="PS50923"/>
    </source>
</evidence>
<feature type="domain" description="Sushi" evidence="6">
    <location>
        <begin position="209"/>
        <end position="269"/>
    </location>
</feature>
<evidence type="ECO:0000256" key="3">
    <source>
        <dbReference type="ARBA" id="ARBA00023157"/>
    </source>
</evidence>
<dbReference type="Pfam" id="PF00084">
    <property type="entry name" value="Sushi"/>
    <property type="match status" value="3"/>
</dbReference>
<feature type="domain" description="Sushi" evidence="6">
    <location>
        <begin position="331"/>
        <end position="389"/>
    </location>
</feature>
<dbReference type="PANTHER" id="PTHR19325">
    <property type="entry name" value="COMPLEMENT COMPONENT-RELATED SUSHI DOMAIN-CONTAINING"/>
    <property type="match status" value="1"/>
</dbReference>
<evidence type="ECO:0000313" key="7">
    <source>
        <dbReference type="EMBL" id="KAK2145955.1"/>
    </source>
</evidence>
<gene>
    <name evidence="7" type="ORF">LSH36_644g00012</name>
</gene>
<feature type="disulfide bond" evidence="5">
    <location>
        <begin position="211"/>
        <end position="254"/>
    </location>
</feature>
<name>A0AAD9J5E4_9ANNE</name>
<sequence>MDTSFLTSPPPVSQCDEPGALPYCLLTIGNMTLDSVVNYDCVDNFVFNSTGKKRMSSRCVLDRGEIIPHWTAVDYCEPMSCSEPPVISNGKVKVGGYHMGEEAVYTCDPEYQITSDISIPGLSTSEKSVCVLDEEQGCTWKPIYKCIINRCGPFDVVERSQLIAFNNTVGGLAVIRCNKATSFPRGDVTGSYRCLSNLTWEQHGHCLVNTCPTLPESRHGILSTGIVLEGTVVDVKCLPGYMFPDGSRVKHVICDTSLQWNVTLDDCQILICPTPPTTDHCSTTKLETIYNSNITYRCQIPYRMEYGYTEVTIRCEEDGLWTYSTITCDQVKCPELNLKNAEWSQDGDHFGDEVRFTCDEGHHYKNTVSGVLKCEADSEWSENTTGCQRG</sequence>
<keyword evidence="1 5" id="KW-0768">Sushi</keyword>
<dbReference type="SMART" id="SM00032">
    <property type="entry name" value="CCP"/>
    <property type="match status" value="6"/>
</dbReference>